<keyword evidence="3 6" id="KW-0812">Transmembrane</keyword>
<feature type="transmembrane region" description="Helical" evidence="6">
    <location>
        <begin position="94"/>
        <end position="116"/>
    </location>
</feature>
<evidence type="ECO:0000313" key="7">
    <source>
        <dbReference type="EMBL" id="APZ79078.1"/>
    </source>
</evidence>
<evidence type="ECO:0000256" key="1">
    <source>
        <dbReference type="ARBA" id="ARBA00004651"/>
    </source>
</evidence>
<feature type="transmembrane region" description="Helical" evidence="6">
    <location>
        <begin position="51"/>
        <end position="73"/>
    </location>
</feature>
<feature type="transmembrane region" description="Helical" evidence="6">
    <location>
        <begin position="136"/>
        <end position="159"/>
    </location>
</feature>
<feature type="transmembrane region" description="Helical" evidence="6">
    <location>
        <begin position="321"/>
        <end position="341"/>
    </location>
</feature>
<evidence type="ECO:0000256" key="3">
    <source>
        <dbReference type="ARBA" id="ARBA00022692"/>
    </source>
</evidence>
<keyword evidence="2" id="KW-1003">Cell membrane</keyword>
<keyword evidence="5 6" id="KW-0472">Membrane</keyword>
<dbReference type="GO" id="GO:0005886">
    <property type="term" value="C:plasma membrane"/>
    <property type="evidence" value="ECO:0007669"/>
    <property type="project" value="UniProtKB-SubCell"/>
</dbReference>
<protein>
    <submittedName>
        <fullName evidence="7">Wzx</fullName>
    </submittedName>
</protein>
<dbReference type="PANTHER" id="PTHR30250:SF26">
    <property type="entry name" value="PSMA PROTEIN"/>
    <property type="match status" value="1"/>
</dbReference>
<keyword evidence="4 6" id="KW-1133">Transmembrane helix</keyword>
<dbReference type="EMBL" id="KX870056">
    <property type="protein sequence ID" value="APZ79078.1"/>
    <property type="molecule type" value="Genomic_DNA"/>
</dbReference>
<evidence type="ECO:0000256" key="6">
    <source>
        <dbReference type="SAM" id="Phobius"/>
    </source>
</evidence>
<feature type="transmembrane region" description="Helical" evidence="6">
    <location>
        <begin position="446"/>
        <end position="467"/>
    </location>
</feature>
<dbReference type="PANTHER" id="PTHR30250">
    <property type="entry name" value="PST FAMILY PREDICTED COLANIC ACID TRANSPORTER"/>
    <property type="match status" value="1"/>
</dbReference>
<dbReference type="InterPro" id="IPR050833">
    <property type="entry name" value="Poly_Biosynth_Transport"/>
</dbReference>
<evidence type="ECO:0000256" key="5">
    <source>
        <dbReference type="ARBA" id="ARBA00023136"/>
    </source>
</evidence>
<feature type="transmembrane region" description="Helical" evidence="6">
    <location>
        <begin position="385"/>
        <end position="405"/>
    </location>
</feature>
<evidence type="ECO:0000256" key="4">
    <source>
        <dbReference type="ARBA" id="ARBA00022989"/>
    </source>
</evidence>
<proteinExistence type="predicted"/>
<evidence type="ECO:0000256" key="2">
    <source>
        <dbReference type="ARBA" id="ARBA00022475"/>
    </source>
</evidence>
<dbReference type="AlphaFoldDB" id="A0A1P8VR33"/>
<feature type="transmembrane region" description="Helical" evidence="6">
    <location>
        <begin position="361"/>
        <end position="378"/>
    </location>
</feature>
<organism evidence="7">
    <name type="scientific">Streptococcus suis</name>
    <dbReference type="NCBI Taxonomy" id="1307"/>
    <lineage>
        <taxon>Bacteria</taxon>
        <taxon>Bacillati</taxon>
        <taxon>Bacillota</taxon>
        <taxon>Bacilli</taxon>
        <taxon>Lactobacillales</taxon>
        <taxon>Streptococcaceae</taxon>
        <taxon>Streptococcus</taxon>
    </lineage>
</organism>
<gene>
    <name evidence="7" type="primary">cpsO</name>
    <name evidence="7" type="ORF">1127863.seq-orf15</name>
</gene>
<feature type="transmembrane region" description="Helical" evidence="6">
    <location>
        <begin position="21"/>
        <end position="39"/>
    </location>
</feature>
<feature type="transmembrane region" description="Helical" evidence="6">
    <location>
        <begin position="411"/>
        <end position="434"/>
    </location>
</feature>
<sequence>MKLKIGYQKDYMDKKRLSLNLIASIFSYALSIFFSFYLTPYLVNHLGKELYGFYGIANNLVSYIMVISMALNSMAAKYITVELVKGEKVRAKQYFTSIFISNVALSLVLVPILVILTIHLQDFLSISVGHLRQVQFLFAFVFLAMLIRLVSSIYGTATYAANRIDIRSYIEMGKSILRVALYVVIFSLLDASIVHVGFILLVLELFNSIIQISLSKKLLPEMTIDFSYFDIKLVFSTLKVGIWNSVNQLGDLLLSSSGLVLTNIWLGEVASGNVSIIQTMPALISGIITAINGVFMPRIAHKYAVSKTSDLLDEVQMSQRVTGAIITPIIILLMVFSYEFYNLWVPGNDIELLQKLSIIDIARMMIIGVNWPVLNLTIVTDKVKFPSIVLIGLGVLNILIVNLLISFTNLGVFAIVLSTLIITILFYGIAIPLYSSFIIKQPWSALYKPICQMIVATTVMLPVTLYIHSLFSIHSWKDFILSGFMAAVVSYTISICVFIGPKFIFKLIPKCYK</sequence>
<comment type="subcellular location">
    <subcellularLocation>
        <location evidence="1">Cell membrane</location>
        <topology evidence="1">Multi-pass membrane protein</topology>
    </subcellularLocation>
</comment>
<feature type="transmembrane region" description="Helical" evidence="6">
    <location>
        <begin position="179"/>
        <end position="203"/>
    </location>
</feature>
<feature type="transmembrane region" description="Helical" evidence="6">
    <location>
        <begin position="282"/>
        <end position="300"/>
    </location>
</feature>
<accession>A0A1P8VR33</accession>
<reference evidence="7" key="1">
    <citation type="submission" date="2017-01" db="EMBL/GenBank/DDBJ databases">
        <title>Genetic analysis of capsular polysaccharide synthesis gene clusters from non-serotypeable of Streptococcus suis.</title>
        <authorList>
            <person name="Qiu X."/>
            <person name="Zheng H."/>
        </authorList>
    </citation>
    <scope>NUCLEOTIDE SEQUENCE</scope>
    <source>
        <strain evidence="7">1127863</strain>
    </source>
</reference>
<feature type="transmembrane region" description="Helical" evidence="6">
    <location>
        <begin position="479"/>
        <end position="500"/>
    </location>
</feature>
<name>A0A1P8VR33_STRSU</name>